<keyword evidence="5" id="KW-1185">Reference proteome</keyword>
<dbReference type="InterPro" id="IPR023023">
    <property type="entry name" value="dNTPase_2"/>
</dbReference>
<dbReference type="SUPFAM" id="SSF109604">
    <property type="entry name" value="HD-domain/PDEase-like"/>
    <property type="match status" value="1"/>
</dbReference>
<dbReference type="HAMAP" id="MF_01212">
    <property type="entry name" value="dGTPase_type2"/>
    <property type="match status" value="1"/>
</dbReference>
<organism evidence="4 5">
    <name type="scientific">Zhenhengia yiwuensis</name>
    <dbReference type="NCBI Taxonomy" id="2763666"/>
    <lineage>
        <taxon>Bacteria</taxon>
        <taxon>Bacillati</taxon>
        <taxon>Bacillota</taxon>
        <taxon>Clostridia</taxon>
        <taxon>Lachnospirales</taxon>
        <taxon>Lachnospiraceae</taxon>
        <taxon>Zhenhengia</taxon>
    </lineage>
</organism>
<dbReference type="InterPro" id="IPR003607">
    <property type="entry name" value="HD/PDEase_dom"/>
</dbReference>
<feature type="domain" description="HD" evidence="3">
    <location>
        <begin position="75"/>
        <end position="186"/>
    </location>
</feature>
<dbReference type="Proteomes" id="UP000655830">
    <property type="component" value="Unassembled WGS sequence"/>
</dbReference>
<dbReference type="GO" id="GO:0016793">
    <property type="term" value="F:triphosphoric monoester hydrolase activity"/>
    <property type="evidence" value="ECO:0007669"/>
    <property type="project" value="InterPro"/>
</dbReference>
<protein>
    <recommendedName>
        <fullName evidence="2">Deoxyguanosinetriphosphate triphosphohydrolase-like protein</fullName>
    </recommendedName>
</protein>
<accession>A0A926EIR4</accession>
<dbReference type="InterPro" id="IPR051094">
    <property type="entry name" value="Diverse_Catalytic_Enzymes"/>
</dbReference>
<evidence type="ECO:0000259" key="3">
    <source>
        <dbReference type="PROSITE" id="PS51831"/>
    </source>
</evidence>
<name>A0A926EIR4_9FIRM</name>
<comment type="similarity">
    <text evidence="2">Belongs to the dGTPase family. Type 2 subfamily.</text>
</comment>
<dbReference type="EMBL" id="JACRSY010000020">
    <property type="protein sequence ID" value="MBC8580411.1"/>
    <property type="molecule type" value="Genomic_DNA"/>
</dbReference>
<keyword evidence="1 2" id="KW-0378">Hydrolase</keyword>
<sequence>MCHRKRQEQMEIDHLQPYSAKAAYSKGRVRIEEECEVRTAFQRDRDRILHSKAFRRLAHKTQVFISPEGDHYRTRLTHTLEVAQISRTLARALRLNEDLVEAIALGHDLGHTPFGHAGEYVLQELTGHKFEHNVQSLRVVEHIERKGKGLNLTYEVRDGILNHQTKGHPHTLEGKIVQLSDKIAYVNHDIDDALRGKILESNELPKAYTKLLGDTSSKRINTLIVDIIKTSEGVNDILMSAEVREAFLKMRKFLFERVYIGSIAKEQEEKAKHVVRELYTYYMDKPDKLPETYLNELEQGEDKVQVVCDYIAGMTDRYAIHTYGELFFPTAWKIY</sequence>
<dbReference type="PANTHER" id="PTHR35795:SF1">
    <property type="entry name" value="BIS(5'-NUCLEOSYL)-TETRAPHOSPHATASE, SYMMETRICAL"/>
    <property type="match status" value="1"/>
</dbReference>
<dbReference type="Pfam" id="PF01966">
    <property type="entry name" value="HD"/>
    <property type="match status" value="1"/>
</dbReference>
<evidence type="ECO:0000313" key="4">
    <source>
        <dbReference type="EMBL" id="MBC8580411.1"/>
    </source>
</evidence>
<dbReference type="AlphaFoldDB" id="A0A926EIR4"/>
<evidence type="ECO:0000256" key="2">
    <source>
        <dbReference type="HAMAP-Rule" id="MF_01212"/>
    </source>
</evidence>
<dbReference type="NCBIfam" id="NF002327">
    <property type="entry name" value="PRK01286.1-2"/>
    <property type="match status" value="1"/>
</dbReference>
<evidence type="ECO:0000256" key="1">
    <source>
        <dbReference type="ARBA" id="ARBA00022801"/>
    </source>
</evidence>
<dbReference type="InterPro" id="IPR006674">
    <property type="entry name" value="HD_domain"/>
</dbReference>
<comment type="caution">
    <text evidence="4">The sequence shown here is derived from an EMBL/GenBank/DDBJ whole genome shotgun (WGS) entry which is preliminary data.</text>
</comment>
<dbReference type="PANTHER" id="PTHR35795">
    <property type="entry name" value="SLR1885 PROTEIN"/>
    <property type="match status" value="1"/>
</dbReference>
<dbReference type="RefSeq" id="WP_249333205.1">
    <property type="nucleotide sequence ID" value="NZ_JACRSY010000020.1"/>
</dbReference>
<dbReference type="Gene3D" id="1.10.3210.10">
    <property type="entry name" value="Hypothetical protein af1432"/>
    <property type="match status" value="1"/>
</dbReference>
<dbReference type="PROSITE" id="PS51831">
    <property type="entry name" value="HD"/>
    <property type="match status" value="1"/>
</dbReference>
<evidence type="ECO:0000313" key="5">
    <source>
        <dbReference type="Proteomes" id="UP000655830"/>
    </source>
</evidence>
<dbReference type="CDD" id="cd00077">
    <property type="entry name" value="HDc"/>
    <property type="match status" value="1"/>
</dbReference>
<gene>
    <name evidence="4" type="ORF">H8718_12820</name>
</gene>
<dbReference type="NCBIfam" id="TIGR01353">
    <property type="entry name" value="dGTP_triPase"/>
    <property type="match status" value="1"/>
</dbReference>
<dbReference type="SMART" id="SM00471">
    <property type="entry name" value="HDc"/>
    <property type="match status" value="1"/>
</dbReference>
<dbReference type="InterPro" id="IPR026875">
    <property type="entry name" value="PHydrolase_assoc_dom"/>
</dbReference>
<proteinExistence type="inferred from homology"/>
<dbReference type="InterPro" id="IPR006261">
    <property type="entry name" value="dGTPase"/>
</dbReference>
<reference evidence="4" key="1">
    <citation type="submission" date="2020-08" db="EMBL/GenBank/DDBJ databases">
        <title>Genome public.</title>
        <authorList>
            <person name="Liu C."/>
            <person name="Sun Q."/>
        </authorList>
    </citation>
    <scope>NUCLEOTIDE SEQUENCE</scope>
    <source>
        <strain evidence="4">NSJ-12</strain>
    </source>
</reference>
<dbReference type="Pfam" id="PF13286">
    <property type="entry name" value="HD_assoc"/>
    <property type="match status" value="1"/>
</dbReference>